<comment type="caution">
    <text evidence="1">The sequence shown here is derived from an EMBL/GenBank/DDBJ whole genome shotgun (WGS) entry which is preliminary data.</text>
</comment>
<name>A0A414HRC6_BACT4</name>
<dbReference type="Proteomes" id="UP000284785">
    <property type="component" value="Unassembled WGS sequence"/>
</dbReference>
<sequence>MNKMKEDLFISIMQKNGVSDETSIHNAYLDILHEIEKENVVKKECKSKLEKMVYKLIRDILAFRIAMNAPFFLYKNYLEKKCSQNKDIFLWQFADNLNAYAALLKSNLAGRIRIRIVDNDIKIIPTSLIKEMKRVASIGADAINNCIFDNVEYDTITGRFTVIANIIDGAFFERHGISYYFREADARKAVFSGSLKGQKIKLGLMVNRDEIFTDFEIEMVQKSEETGISVILRDSINKANEVINGK</sequence>
<dbReference type="AlphaFoldDB" id="A0A414HRC6"/>
<accession>A0A414HRC6</accession>
<reference evidence="1 2" key="1">
    <citation type="submission" date="2018-08" db="EMBL/GenBank/DDBJ databases">
        <title>A genome reference for cultivated species of the human gut microbiota.</title>
        <authorList>
            <person name="Zou Y."/>
            <person name="Xue W."/>
            <person name="Luo G."/>
        </authorList>
    </citation>
    <scope>NUCLEOTIDE SEQUENCE [LARGE SCALE GENOMIC DNA]</scope>
    <source>
        <strain evidence="1 2">AM30-26</strain>
    </source>
</reference>
<protein>
    <submittedName>
        <fullName evidence="1">Uncharacterized protein</fullName>
    </submittedName>
</protein>
<evidence type="ECO:0000313" key="2">
    <source>
        <dbReference type="Proteomes" id="UP000284785"/>
    </source>
</evidence>
<proteinExistence type="predicted"/>
<organism evidence="1 2">
    <name type="scientific">Bacteroides thetaiotaomicron</name>
    <dbReference type="NCBI Taxonomy" id="818"/>
    <lineage>
        <taxon>Bacteria</taxon>
        <taxon>Pseudomonadati</taxon>
        <taxon>Bacteroidota</taxon>
        <taxon>Bacteroidia</taxon>
        <taxon>Bacteroidales</taxon>
        <taxon>Bacteroidaceae</taxon>
        <taxon>Bacteroides</taxon>
    </lineage>
</organism>
<gene>
    <name evidence="1" type="ORF">DW780_07085</name>
</gene>
<evidence type="ECO:0000313" key="1">
    <source>
        <dbReference type="EMBL" id="RHD89818.1"/>
    </source>
</evidence>
<dbReference type="EMBL" id="QSJP01000004">
    <property type="protein sequence ID" value="RHD89818.1"/>
    <property type="molecule type" value="Genomic_DNA"/>
</dbReference>